<dbReference type="RefSeq" id="WP_061662757.1">
    <property type="nucleotide sequence ID" value="NZ_LOMO01000001.1"/>
</dbReference>
<feature type="compositionally biased region" description="Basic and acidic residues" evidence="3">
    <location>
        <begin position="152"/>
        <end position="169"/>
    </location>
</feature>
<evidence type="ECO:0000256" key="1">
    <source>
        <dbReference type="ARBA" id="ARBA00023118"/>
    </source>
</evidence>
<reference evidence="4 5" key="1">
    <citation type="submission" date="2015-12" db="EMBL/GenBank/DDBJ databases">
        <title>Bacillus cereus Group isolate.</title>
        <authorList>
            <person name="Kovac J."/>
        </authorList>
    </citation>
    <scope>NUCLEOTIDE SEQUENCE [LARGE SCALE GENOMIC DNA]</scope>
    <source>
        <strain evidence="4 5">FSL K6-0073</strain>
    </source>
</reference>
<dbReference type="GO" id="GO:0051607">
    <property type="term" value="P:defense response to virus"/>
    <property type="evidence" value="ECO:0007669"/>
    <property type="project" value="UniProtKB-KW"/>
</dbReference>
<comment type="function">
    <text evidence="2">CRISPR (clustered regularly interspaced short palindromic repeat) is an adaptive immune system that provides protection against mobile genetic elements (viruses, transposable elements and conjugative plasmids). CRISPR clusters contain spacers, sequences complementary to antecedent mobile elements, and target invading nucleic acids. CRISPR clusters are transcribed and processed into CRISPR RNA (crRNA).</text>
</comment>
<proteinExistence type="predicted"/>
<protein>
    <submittedName>
        <fullName evidence="4">CRISPR-associated protein</fullName>
    </submittedName>
</protein>
<evidence type="ECO:0000313" key="5">
    <source>
        <dbReference type="Proteomes" id="UP000075476"/>
    </source>
</evidence>
<dbReference type="PANTHER" id="PTHR37459:SF1">
    <property type="entry name" value="CRISPR-ASSOCIATED PROTEIN CAS7_CST2_DEVR"/>
    <property type="match status" value="1"/>
</dbReference>
<organism evidence="4 5">
    <name type="scientific">Bacillus cereus</name>
    <dbReference type="NCBI Taxonomy" id="1396"/>
    <lineage>
        <taxon>Bacteria</taxon>
        <taxon>Bacillati</taxon>
        <taxon>Bacillota</taxon>
        <taxon>Bacilli</taxon>
        <taxon>Bacillales</taxon>
        <taxon>Bacillaceae</taxon>
        <taxon>Bacillus</taxon>
        <taxon>Bacillus cereus group</taxon>
    </lineage>
</organism>
<dbReference type="InterPro" id="IPR052681">
    <property type="entry name" value="CRISPR-Cas7/Cst2/DevR"/>
</dbReference>
<sequence length="332" mass="37377">MKRDLKKITTEDYMWKLHFALRVELVAEALNNEDTIGNVTKGRVVTLTDGDIRNALSGPMLSHVFASNLRALSNVDEICSTCKIMSPMRNGAVREIDTTLSASGNRVKNCVIDDIMGFMNAGKGANEKREKTVSFSWGIQSKGPAPYTVLHSRVDPTEKNAKPKQKEDTTSDANTNKDQNTQMLFHGTLRSSEYALGTQMNLSRIGFDDERQTYISEDKELIKSRIKKALIAFRNTILDIHGAKCSSNMPHLIKVKGIVTEKTNAVDLMTKYSALNDDFISIHKDLSEVSHEFKDITEFNKVMETVLADEYLDFMIERNMNFINSQFAETSK</sequence>
<gene>
    <name evidence="4" type="ORF">AT268_33680</name>
</gene>
<comment type="caution">
    <text evidence="4">The sequence shown here is derived from an EMBL/GenBank/DDBJ whole genome shotgun (WGS) entry which is preliminary data.</text>
</comment>
<dbReference type="InterPro" id="IPR010154">
    <property type="entry name" value="CRISPR-assoc_Cas7/Cst2/DevR"/>
</dbReference>
<feature type="region of interest" description="Disordered" evidence="3">
    <location>
        <begin position="148"/>
        <end position="179"/>
    </location>
</feature>
<dbReference type="Proteomes" id="UP000075476">
    <property type="component" value="Unassembled WGS sequence"/>
</dbReference>
<name>A0A9X0SQC8_BACCE</name>
<dbReference type="NCBIfam" id="TIGR01875">
    <property type="entry name" value="cas_MJ0381"/>
    <property type="match status" value="1"/>
</dbReference>
<dbReference type="PANTHER" id="PTHR37459">
    <property type="match status" value="1"/>
</dbReference>
<evidence type="ECO:0000256" key="2">
    <source>
        <dbReference type="ARBA" id="ARBA00025626"/>
    </source>
</evidence>
<dbReference type="EMBL" id="LOMO01000001">
    <property type="protein sequence ID" value="KXY51426.1"/>
    <property type="molecule type" value="Genomic_DNA"/>
</dbReference>
<dbReference type="AlphaFoldDB" id="A0A9X0SQC8"/>
<dbReference type="Pfam" id="PF01905">
    <property type="entry name" value="DevR"/>
    <property type="match status" value="1"/>
</dbReference>
<keyword evidence="1" id="KW-0051">Antiviral defense</keyword>
<evidence type="ECO:0000313" key="4">
    <source>
        <dbReference type="EMBL" id="KXY51426.1"/>
    </source>
</evidence>
<evidence type="ECO:0000256" key="3">
    <source>
        <dbReference type="SAM" id="MobiDB-lite"/>
    </source>
</evidence>
<accession>A0A9X0SQC8</accession>